<dbReference type="NCBIfam" id="TIGR00207">
    <property type="entry name" value="fliG"/>
    <property type="match status" value="1"/>
</dbReference>
<dbReference type="SUPFAM" id="SSF48029">
    <property type="entry name" value="FliG"/>
    <property type="match status" value="2"/>
</dbReference>
<dbReference type="RefSeq" id="WP_095351423.1">
    <property type="nucleotide sequence ID" value="NZ_JBDNKQ010000040.1"/>
</dbReference>
<reference evidence="16 17" key="1">
    <citation type="submission" date="2017-04" db="EMBL/GenBank/DDBJ databases">
        <title>Kefir bacterial isolates.</title>
        <authorList>
            <person name="Kim Y."/>
            <person name="Blasche S."/>
            <person name="Patil K.R."/>
        </authorList>
    </citation>
    <scope>NUCLEOTIDE SEQUENCE [LARGE SCALE GENOMIC DNA]</scope>
    <source>
        <strain evidence="16 17">KR-2</strain>
    </source>
</reference>
<evidence type="ECO:0000313" key="16">
    <source>
        <dbReference type="EMBL" id="PAL25689.1"/>
    </source>
</evidence>
<keyword evidence="5 11" id="KW-1003">Cell membrane</keyword>
<dbReference type="PANTHER" id="PTHR30534">
    <property type="entry name" value="FLAGELLAR MOTOR SWITCH PROTEIN FLIG"/>
    <property type="match status" value="1"/>
</dbReference>
<comment type="function">
    <text evidence="10 11">FliG is one of three proteins (FliG, FliN, FliM) that forms the rotor-mounted switch complex (C ring), located at the base of the basal body. This complex interacts with the CheY and CheZ chemotaxis proteins, in addition to contacting components of the motor that determine the direction of flagellar rotation.</text>
</comment>
<keyword evidence="16" id="KW-0966">Cell projection</keyword>
<keyword evidence="6 11" id="KW-0145">Chemotaxis</keyword>
<dbReference type="Proteomes" id="UP000216033">
    <property type="component" value="Unassembled WGS sequence"/>
</dbReference>
<organism evidence="16 17">
    <name type="scientific">Acetobacter syzygii</name>
    <dbReference type="NCBI Taxonomy" id="146476"/>
    <lineage>
        <taxon>Bacteria</taxon>
        <taxon>Pseudomonadati</taxon>
        <taxon>Pseudomonadota</taxon>
        <taxon>Alphaproteobacteria</taxon>
        <taxon>Acetobacterales</taxon>
        <taxon>Acetobacteraceae</taxon>
        <taxon>Acetobacter</taxon>
    </lineage>
</organism>
<dbReference type="InterPro" id="IPR011002">
    <property type="entry name" value="FliG_a-hlx"/>
</dbReference>
<name>A0A270BKX3_9PROT</name>
<dbReference type="GO" id="GO:0006935">
    <property type="term" value="P:chemotaxis"/>
    <property type="evidence" value="ECO:0007669"/>
    <property type="project" value="UniProtKB-KW"/>
</dbReference>
<dbReference type="PANTHER" id="PTHR30534:SF0">
    <property type="entry name" value="FLAGELLAR MOTOR SWITCH PROTEIN FLIG"/>
    <property type="match status" value="1"/>
</dbReference>
<evidence type="ECO:0000256" key="6">
    <source>
        <dbReference type="ARBA" id="ARBA00022500"/>
    </source>
</evidence>
<dbReference type="InterPro" id="IPR000090">
    <property type="entry name" value="Flg_Motor_Flig"/>
</dbReference>
<dbReference type="STRING" id="1231343.Absy_008_089"/>
<evidence type="ECO:0000256" key="11">
    <source>
        <dbReference type="PIRNR" id="PIRNR003161"/>
    </source>
</evidence>
<dbReference type="OrthoDB" id="9780302at2"/>
<evidence type="ECO:0000259" key="15">
    <source>
        <dbReference type="Pfam" id="PF14842"/>
    </source>
</evidence>
<dbReference type="PIRSF" id="PIRSF003161">
    <property type="entry name" value="FliG"/>
    <property type="match status" value="1"/>
</dbReference>
<sequence>MSETATAAAPEGPQVPPSVVHDETRRLSGKQRVAILLLAAGRERAAKVLKQLQEDEVRDVSVAMAGLGLISASVVEEVCAQFTKNFESSEGLVGTYETTEELLRKALSGEQVDKIMEEIRGPAGRTMWDKLGNVQEVVLANYLRNEYPQTAAVILSRLQPAHAARVLTLLPEDYATEVMMRVLHMETVQREVLDSVEATLRSEFISSLGRSAKRDSYELLAEVFNNFDRKTETRLMASMDKRNHDDMEKVKALMFTFEDIKRLPHEALMRIVAQVDREKLPLALKGASETVRKMFLQCMSKRAGSILLEEISALGPVRVKDADAAQVEIVGIIKNMANAGEIDLAENGGNDEIIP</sequence>
<keyword evidence="9 11" id="KW-0975">Bacterial flagellum</keyword>
<dbReference type="GO" id="GO:0071973">
    <property type="term" value="P:bacterial-type flagellum-dependent cell motility"/>
    <property type="evidence" value="ECO:0007669"/>
    <property type="project" value="InterPro"/>
</dbReference>
<dbReference type="Gene3D" id="1.10.220.30">
    <property type="match status" value="3"/>
</dbReference>
<dbReference type="Pfam" id="PF14842">
    <property type="entry name" value="FliG_N"/>
    <property type="match status" value="1"/>
</dbReference>
<accession>A0A270BKX3</accession>
<dbReference type="GO" id="GO:0009425">
    <property type="term" value="C:bacterial-type flagellum basal body"/>
    <property type="evidence" value="ECO:0007669"/>
    <property type="project" value="UniProtKB-SubCell"/>
</dbReference>
<feature type="domain" description="Flagellar motor switch protein FliG middle" evidence="14">
    <location>
        <begin position="138"/>
        <end position="207"/>
    </location>
</feature>
<dbReference type="AlphaFoldDB" id="A0A270BKX3"/>
<evidence type="ECO:0000256" key="3">
    <source>
        <dbReference type="ARBA" id="ARBA00010299"/>
    </source>
</evidence>
<dbReference type="InterPro" id="IPR032779">
    <property type="entry name" value="FliG_M"/>
</dbReference>
<feature type="region of interest" description="Disordered" evidence="12">
    <location>
        <begin position="1"/>
        <end position="23"/>
    </location>
</feature>
<feature type="domain" description="Flagellar motor switch protein FliG N-terminal" evidence="15">
    <location>
        <begin position="27"/>
        <end position="128"/>
    </location>
</feature>
<keyword evidence="11" id="KW-0997">Cell inner membrane</keyword>
<keyword evidence="8 11" id="KW-0472">Membrane</keyword>
<protein>
    <recommendedName>
        <fullName evidence="4 11">Flagellar motor switch protein FliG</fullName>
    </recommendedName>
</protein>
<evidence type="ECO:0000313" key="17">
    <source>
        <dbReference type="Proteomes" id="UP000216033"/>
    </source>
</evidence>
<comment type="similarity">
    <text evidence="3 11">Belongs to the FliG family.</text>
</comment>
<keyword evidence="17" id="KW-1185">Reference proteome</keyword>
<comment type="caution">
    <text evidence="16">The sequence shown here is derived from an EMBL/GenBank/DDBJ whole genome shotgun (WGS) entry which is preliminary data.</text>
</comment>
<gene>
    <name evidence="16" type="ORF">B9K05_08010</name>
</gene>
<dbReference type="GO" id="GO:0003774">
    <property type="term" value="F:cytoskeletal motor activity"/>
    <property type="evidence" value="ECO:0007669"/>
    <property type="project" value="InterPro"/>
</dbReference>
<evidence type="ECO:0000256" key="8">
    <source>
        <dbReference type="ARBA" id="ARBA00023136"/>
    </source>
</evidence>
<keyword evidence="7 11" id="KW-0283">Flagellar rotation</keyword>
<dbReference type="Pfam" id="PF14841">
    <property type="entry name" value="FliG_M"/>
    <property type="match status" value="1"/>
</dbReference>
<dbReference type="EMBL" id="NDFP01000007">
    <property type="protein sequence ID" value="PAL25689.1"/>
    <property type="molecule type" value="Genomic_DNA"/>
</dbReference>
<evidence type="ECO:0000256" key="9">
    <source>
        <dbReference type="ARBA" id="ARBA00023143"/>
    </source>
</evidence>
<evidence type="ECO:0000256" key="10">
    <source>
        <dbReference type="ARBA" id="ARBA00025598"/>
    </source>
</evidence>
<evidence type="ECO:0000256" key="5">
    <source>
        <dbReference type="ARBA" id="ARBA00022475"/>
    </source>
</evidence>
<dbReference type="GO" id="GO:0005886">
    <property type="term" value="C:plasma membrane"/>
    <property type="evidence" value="ECO:0007669"/>
    <property type="project" value="UniProtKB-SubCell"/>
</dbReference>
<evidence type="ECO:0000256" key="1">
    <source>
        <dbReference type="ARBA" id="ARBA00004117"/>
    </source>
</evidence>
<comment type="subcellular location">
    <subcellularLocation>
        <location evidence="1 11">Bacterial flagellum basal body</location>
    </subcellularLocation>
    <subcellularLocation>
        <location evidence="11">Cell inner membrane</location>
        <topology evidence="11">Peripheral membrane protein</topology>
        <orientation evidence="11">Cytoplasmic side</orientation>
    </subcellularLocation>
    <subcellularLocation>
        <location evidence="2">Cell membrane</location>
        <topology evidence="2">Peripheral membrane protein</topology>
        <orientation evidence="2">Cytoplasmic side</orientation>
    </subcellularLocation>
</comment>
<evidence type="ECO:0000259" key="14">
    <source>
        <dbReference type="Pfam" id="PF14841"/>
    </source>
</evidence>
<evidence type="ECO:0000256" key="7">
    <source>
        <dbReference type="ARBA" id="ARBA00022779"/>
    </source>
</evidence>
<keyword evidence="16" id="KW-0969">Cilium</keyword>
<feature type="domain" description="Flagellar motor switch protein FliG C-terminal" evidence="13">
    <location>
        <begin position="238"/>
        <end position="344"/>
    </location>
</feature>
<dbReference type="InterPro" id="IPR023087">
    <property type="entry name" value="Flg_Motor_Flig_C"/>
</dbReference>
<keyword evidence="16" id="KW-0282">Flagellum</keyword>
<evidence type="ECO:0000259" key="13">
    <source>
        <dbReference type="Pfam" id="PF01706"/>
    </source>
</evidence>
<proteinExistence type="inferred from homology"/>
<dbReference type="InterPro" id="IPR028263">
    <property type="entry name" value="FliG_N"/>
</dbReference>
<dbReference type="Pfam" id="PF01706">
    <property type="entry name" value="FliG_C"/>
    <property type="match status" value="1"/>
</dbReference>
<dbReference type="PRINTS" id="PR00954">
    <property type="entry name" value="FLGMOTORFLIG"/>
</dbReference>
<evidence type="ECO:0000256" key="2">
    <source>
        <dbReference type="ARBA" id="ARBA00004413"/>
    </source>
</evidence>
<evidence type="ECO:0000256" key="4">
    <source>
        <dbReference type="ARBA" id="ARBA00021870"/>
    </source>
</evidence>
<evidence type="ECO:0000256" key="12">
    <source>
        <dbReference type="SAM" id="MobiDB-lite"/>
    </source>
</evidence>